<organism evidence="1 2">
    <name type="scientific">Eragrostis curvula</name>
    <name type="common">weeping love grass</name>
    <dbReference type="NCBI Taxonomy" id="38414"/>
    <lineage>
        <taxon>Eukaryota</taxon>
        <taxon>Viridiplantae</taxon>
        <taxon>Streptophyta</taxon>
        <taxon>Embryophyta</taxon>
        <taxon>Tracheophyta</taxon>
        <taxon>Spermatophyta</taxon>
        <taxon>Magnoliopsida</taxon>
        <taxon>Liliopsida</taxon>
        <taxon>Poales</taxon>
        <taxon>Poaceae</taxon>
        <taxon>PACMAD clade</taxon>
        <taxon>Chloridoideae</taxon>
        <taxon>Eragrostideae</taxon>
        <taxon>Eragrostidinae</taxon>
        <taxon>Eragrostis</taxon>
    </lineage>
</organism>
<comment type="caution">
    <text evidence="1">The sequence shown here is derived from an EMBL/GenBank/DDBJ whole genome shotgun (WGS) entry which is preliminary data.</text>
</comment>
<dbReference type="EMBL" id="RWGY01000007">
    <property type="protein sequence ID" value="TVU40004.1"/>
    <property type="molecule type" value="Genomic_DNA"/>
</dbReference>
<dbReference type="AlphaFoldDB" id="A0A5J9VXE3"/>
<dbReference type="Gramene" id="TVU40004">
    <property type="protein sequence ID" value="TVU40004"/>
    <property type="gene ID" value="EJB05_13449"/>
</dbReference>
<name>A0A5J9VXE3_9POAL</name>
<evidence type="ECO:0000313" key="2">
    <source>
        <dbReference type="Proteomes" id="UP000324897"/>
    </source>
</evidence>
<keyword evidence="2" id="KW-1185">Reference proteome</keyword>
<accession>A0A5J9VXE3</accession>
<protein>
    <submittedName>
        <fullName evidence="1">Uncharacterized protein</fullName>
    </submittedName>
</protein>
<feature type="non-terminal residue" evidence="1">
    <location>
        <position position="1"/>
    </location>
</feature>
<reference evidence="1 2" key="1">
    <citation type="journal article" date="2019" name="Sci. Rep.">
        <title>A high-quality genome of Eragrostis curvula grass provides insights into Poaceae evolution and supports new strategies to enhance forage quality.</title>
        <authorList>
            <person name="Carballo J."/>
            <person name="Santos B.A.C.M."/>
            <person name="Zappacosta D."/>
            <person name="Garbus I."/>
            <person name="Selva J.P."/>
            <person name="Gallo C.A."/>
            <person name="Diaz A."/>
            <person name="Albertini E."/>
            <person name="Caccamo M."/>
            <person name="Echenique V."/>
        </authorList>
    </citation>
    <scope>NUCLEOTIDE SEQUENCE [LARGE SCALE GENOMIC DNA]</scope>
    <source>
        <strain evidence="2">cv. Victoria</strain>
        <tissue evidence="1">Leaf</tissue>
    </source>
</reference>
<proteinExistence type="predicted"/>
<gene>
    <name evidence="1" type="ORF">EJB05_13449</name>
</gene>
<sequence length="226" mass="24991">MSFSSLAILNCGSFIIGILMPTEHEASVRCGRKLKLESQCHKPLSTLYICEESAPKEEPQTCATSPEACWISPPKRSAAATFQCSSLLSVARRSRPAKTPDKQRSHGLSCELCLLSIAASPLFWALGPQTSSLVVPVKAEWSRKGDGIDIDGTIDVQTSFPPRRSWSVSPTDDEEEIGSFAPELYHVKWNVRTVPQVIKRVTRDKFEDSWCISLKNNVVSHMENIG</sequence>
<evidence type="ECO:0000313" key="1">
    <source>
        <dbReference type="EMBL" id="TVU40004.1"/>
    </source>
</evidence>
<dbReference type="Proteomes" id="UP000324897">
    <property type="component" value="Chromosome 4"/>
</dbReference>